<evidence type="ECO:0000259" key="11">
    <source>
        <dbReference type="Pfam" id="PF16187"/>
    </source>
</evidence>
<dbReference type="Gene3D" id="3.30.830.10">
    <property type="entry name" value="Metalloenzyme, LuxS/M16 peptidase-like"/>
    <property type="match status" value="2"/>
</dbReference>
<feature type="domain" description="Peptidase M16 middle/third" evidence="11">
    <location>
        <begin position="354"/>
        <end position="470"/>
    </location>
</feature>
<evidence type="ECO:0000256" key="4">
    <source>
        <dbReference type="ARBA" id="ARBA00022723"/>
    </source>
</evidence>
<dbReference type="GO" id="GO:0006508">
    <property type="term" value="P:proteolysis"/>
    <property type="evidence" value="ECO:0007669"/>
    <property type="project" value="UniProtKB-KW"/>
</dbReference>
<dbReference type="Pfam" id="PF16187">
    <property type="entry name" value="Peptidase_M16_M"/>
    <property type="match status" value="1"/>
</dbReference>
<dbReference type="Pfam" id="PF05193">
    <property type="entry name" value="Peptidase_M16_C"/>
    <property type="match status" value="1"/>
</dbReference>
<evidence type="ECO:0000313" key="12">
    <source>
        <dbReference type="EMBL" id="CBY19295.1"/>
    </source>
</evidence>
<keyword evidence="5" id="KW-0378">Hydrolase</keyword>
<dbReference type="Proteomes" id="UP000001307">
    <property type="component" value="Unassembled WGS sequence"/>
</dbReference>
<dbReference type="InterPro" id="IPR007863">
    <property type="entry name" value="Peptidase_M16_C"/>
</dbReference>
<dbReference type="InterPro" id="IPR050626">
    <property type="entry name" value="Peptidase_M16"/>
</dbReference>
<dbReference type="Pfam" id="PF00675">
    <property type="entry name" value="Peptidase_M16"/>
    <property type="match status" value="1"/>
</dbReference>
<dbReference type="SUPFAM" id="SSF63411">
    <property type="entry name" value="LuxS/MPP-like metallohydrolase"/>
    <property type="match status" value="2"/>
</dbReference>
<dbReference type="AlphaFoldDB" id="E4XDQ6"/>
<feature type="domain" description="Peptidase M16 C-terminal" evidence="10">
    <location>
        <begin position="155"/>
        <end position="330"/>
    </location>
</feature>
<proteinExistence type="inferred from homology"/>
<feature type="non-terminal residue" evidence="12">
    <location>
        <position position="474"/>
    </location>
</feature>
<dbReference type="PANTHER" id="PTHR43690">
    <property type="entry name" value="NARDILYSIN"/>
    <property type="match status" value="1"/>
</dbReference>
<name>E4XDQ6_OIKDI</name>
<dbReference type="InterPro" id="IPR011249">
    <property type="entry name" value="Metalloenz_LuxS/M16"/>
</dbReference>
<evidence type="ECO:0008006" key="14">
    <source>
        <dbReference type="Google" id="ProtNLM"/>
    </source>
</evidence>
<accession>E4XDQ6</accession>
<dbReference type="InterPro" id="IPR011765">
    <property type="entry name" value="Pept_M16_N"/>
</dbReference>
<evidence type="ECO:0000256" key="5">
    <source>
        <dbReference type="ARBA" id="ARBA00022801"/>
    </source>
</evidence>
<feature type="domain" description="Peptidase M16 N-terminal" evidence="9">
    <location>
        <begin position="2"/>
        <end position="113"/>
    </location>
</feature>
<dbReference type="OrthoDB" id="4953at2759"/>
<organism evidence="12">
    <name type="scientific">Oikopleura dioica</name>
    <name type="common">Tunicate</name>
    <dbReference type="NCBI Taxonomy" id="34765"/>
    <lineage>
        <taxon>Eukaryota</taxon>
        <taxon>Metazoa</taxon>
        <taxon>Chordata</taxon>
        <taxon>Tunicata</taxon>
        <taxon>Appendicularia</taxon>
        <taxon>Copelata</taxon>
        <taxon>Oikopleuridae</taxon>
        <taxon>Oikopleura</taxon>
    </lineage>
</organism>
<evidence type="ECO:0000256" key="2">
    <source>
        <dbReference type="ARBA" id="ARBA00007261"/>
    </source>
</evidence>
<evidence type="ECO:0000256" key="1">
    <source>
        <dbReference type="ARBA" id="ARBA00001947"/>
    </source>
</evidence>
<keyword evidence="4" id="KW-0479">Metal-binding</keyword>
<dbReference type="InterPro" id="IPR001431">
    <property type="entry name" value="Pept_M16_Zn_BS"/>
</dbReference>
<sequence>MSAAAMVVHAGSFHEKAECQGLAHFCEHMIFMGSKKYPDENELDSFLSRNSGSTNAFTELEYTNYHFDVAPDKFREGLDIWAQFFIDPLMKEDSVEREVTAVHSEFEMAKTDDYCRKLQIIQEAVMKKDHPQSGFFWGNRKSLWDDPKTIKKTAYDMLHDWYPRNYSSSWMKLVIQFSPHSLDEQQKWVEEVFSLVPSRNLQKALDEPDWSLGSAFKGQNVSKLIKYFPTADGHTVDIMWSLPSQKEFFRVKPLHFYGWLIGHEGKGSILSYLKQKDWAHEIYAGNSGQACEMNKYHSELSIQFRLTDAGLENWDNVLAVVFSYLKMLETLSEEDQLRIFNEIKKIEAINWATKEDKKAMQNCIDAAESMIDFKDSKRWLDGDDLIFDYDSQMLRGILNHMTAKNCTVILSSKNYESCVDIVEEWMGGKYSIDDLSSETIESWANAPVLSELFVPSSNKYLAEDIKVKEDEPSL</sequence>
<evidence type="ECO:0000256" key="8">
    <source>
        <dbReference type="RuleBase" id="RU004447"/>
    </source>
</evidence>
<comment type="similarity">
    <text evidence="2 8">Belongs to the peptidase M16 family.</text>
</comment>
<dbReference type="FunFam" id="3.30.830.10:FF:000005">
    <property type="entry name" value="nardilysin isoform X1"/>
    <property type="match status" value="1"/>
</dbReference>
<dbReference type="GO" id="GO:0004222">
    <property type="term" value="F:metalloendopeptidase activity"/>
    <property type="evidence" value="ECO:0007669"/>
    <property type="project" value="InterPro"/>
</dbReference>
<keyword evidence="6" id="KW-0862">Zinc</keyword>
<evidence type="ECO:0000256" key="6">
    <source>
        <dbReference type="ARBA" id="ARBA00022833"/>
    </source>
</evidence>
<dbReference type="InterPro" id="IPR032632">
    <property type="entry name" value="Peptidase_M16_M"/>
</dbReference>
<keyword evidence="3" id="KW-0645">Protease</keyword>
<dbReference type="GO" id="GO:0046872">
    <property type="term" value="F:metal ion binding"/>
    <property type="evidence" value="ECO:0007669"/>
    <property type="project" value="UniProtKB-KW"/>
</dbReference>
<evidence type="ECO:0000259" key="10">
    <source>
        <dbReference type="Pfam" id="PF05193"/>
    </source>
</evidence>
<dbReference type="InParanoid" id="E4XDQ6"/>
<evidence type="ECO:0000256" key="3">
    <source>
        <dbReference type="ARBA" id="ARBA00022670"/>
    </source>
</evidence>
<reference evidence="12" key="1">
    <citation type="journal article" date="2010" name="Science">
        <title>Plasticity of animal genome architecture unmasked by rapid evolution of a pelagic tunicate.</title>
        <authorList>
            <person name="Denoeud F."/>
            <person name="Henriet S."/>
            <person name="Mungpakdee S."/>
            <person name="Aury J.M."/>
            <person name="Da Silva C."/>
            <person name="Brinkmann H."/>
            <person name="Mikhaleva J."/>
            <person name="Olsen L.C."/>
            <person name="Jubin C."/>
            <person name="Canestro C."/>
            <person name="Bouquet J.M."/>
            <person name="Danks G."/>
            <person name="Poulain J."/>
            <person name="Campsteijn C."/>
            <person name="Adamski M."/>
            <person name="Cross I."/>
            <person name="Yadetie F."/>
            <person name="Muffato M."/>
            <person name="Louis A."/>
            <person name="Butcher S."/>
            <person name="Tsagkogeorga G."/>
            <person name="Konrad A."/>
            <person name="Singh S."/>
            <person name="Jensen M.F."/>
            <person name="Cong E.H."/>
            <person name="Eikeseth-Otteraa H."/>
            <person name="Noel B."/>
            <person name="Anthouard V."/>
            <person name="Porcel B.M."/>
            <person name="Kachouri-Lafond R."/>
            <person name="Nishino A."/>
            <person name="Ugolini M."/>
            <person name="Chourrout P."/>
            <person name="Nishida H."/>
            <person name="Aasland R."/>
            <person name="Huzurbazar S."/>
            <person name="Westhof E."/>
            <person name="Delsuc F."/>
            <person name="Lehrach H."/>
            <person name="Reinhardt R."/>
            <person name="Weissenbach J."/>
            <person name="Roy S.W."/>
            <person name="Artiguenave F."/>
            <person name="Postlethwait J.H."/>
            <person name="Manak J.R."/>
            <person name="Thompson E.M."/>
            <person name="Jaillon O."/>
            <person name="Du Pasquier L."/>
            <person name="Boudinot P."/>
            <person name="Liberles D.A."/>
            <person name="Volff J.N."/>
            <person name="Philippe H."/>
            <person name="Lenhard B."/>
            <person name="Roest Crollius H."/>
            <person name="Wincker P."/>
            <person name="Chourrout D."/>
        </authorList>
    </citation>
    <scope>NUCLEOTIDE SEQUENCE [LARGE SCALE GENOMIC DNA]</scope>
</reference>
<dbReference type="PANTHER" id="PTHR43690:SF18">
    <property type="entry name" value="INSULIN-DEGRADING ENZYME-RELATED"/>
    <property type="match status" value="1"/>
</dbReference>
<keyword evidence="7" id="KW-0482">Metalloprotease</keyword>
<keyword evidence="13" id="KW-1185">Reference proteome</keyword>
<evidence type="ECO:0000313" key="13">
    <source>
        <dbReference type="Proteomes" id="UP000001307"/>
    </source>
</evidence>
<dbReference type="EMBL" id="FN653040">
    <property type="protein sequence ID" value="CBY19295.1"/>
    <property type="molecule type" value="Genomic_DNA"/>
</dbReference>
<dbReference type="FunFam" id="3.30.830.10:FF:000012">
    <property type="entry name" value="Protease 3"/>
    <property type="match status" value="1"/>
</dbReference>
<protein>
    <recommendedName>
        <fullName evidence="14">Peptidase M16 N-terminal domain-containing protein</fullName>
    </recommendedName>
</protein>
<dbReference type="PROSITE" id="PS00143">
    <property type="entry name" value="INSULINASE"/>
    <property type="match status" value="1"/>
</dbReference>
<comment type="cofactor">
    <cofactor evidence="1">
        <name>Zn(2+)</name>
        <dbReference type="ChEBI" id="CHEBI:29105"/>
    </cofactor>
</comment>
<gene>
    <name evidence="12" type="ORF">GSOID_T00008303001</name>
</gene>
<evidence type="ECO:0000256" key="7">
    <source>
        <dbReference type="ARBA" id="ARBA00023049"/>
    </source>
</evidence>
<evidence type="ECO:0000259" key="9">
    <source>
        <dbReference type="Pfam" id="PF00675"/>
    </source>
</evidence>